<dbReference type="PRINTS" id="PR00385">
    <property type="entry name" value="P450"/>
</dbReference>
<comment type="subcellular location">
    <subcellularLocation>
        <location evidence="1">Membrane</location>
    </subcellularLocation>
</comment>
<dbReference type="PROSITE" id="PS00086">
    <property type="entry name" value="CYTOCHROME_P450"/>
    <property type="match status" value="1"/>
</dbReference>
<accession>A0AAV1C158</accession>
<dbReference type="GO" id="GO:0009820">
    <property type="term" value="P:alkaloid metabolic process"/>
    <property type="evidence" value="ECO:0007669"/>
    <property type="project" value="UniProtKB-ARBA"/>
</dbReference>
<dbReference type="Gene3D" id="1.10.630.10">
    <property type="entry name" value="Cytochrome P450"/>
    <property type="match status" value="1"/>
</dbReference>
<organism evidence="13 14">
    <name type="scientific">Oldenlandia corymbosa var. corymbosa</name>
    <dbReference type="NCBI Taxonomy" id="529605"/>
    <lineage>
        <taxon>Eukaryota</taxon>
        <taxon>Viridiplantae</taxon>
        <taxon>Streptophyta</taxon>
        <taxon>Embryophyta</taxon>
        <taxon>Tracheophyta</taxon>
        <taxon>Spermatophyta</taxon>
        <taxon>Magnoliopsida</taxon>
        <taxon>eudicotyledons</taxon>
        <taxon>Gunneridae</taxon>
        <taxon>Pentapetalae</taxon>
        <taxon>asterids</taxon>
        <taxon>lamiids</taxon>
        <taxon>Gentianales</taxon>
        <taxon>Rubiaceae</taxon>
        <taxon>Rubioideae</taxon>
        <taxon>Spermacoceae</taxon>
        <taxon>Hedyotis-Oldenlandia complex</taxon>
        <taxon>Oldenlandia</taxon>
    </lineage>
</organism>
<dbReference type="Proteomes" id="UP001161247">
    <property type="component" value="Chromosome 1"/>
</dbReference>
<dbReference type="GO" id="GO:0004497">
    <property type="term" value="F:monooxygenase activity"/>
    <property type="evidence" value="ECO:0007669"/>
    <property type="project" value="UniProtKB-KW"/>
</dbReference>
<keyword evidence="6" id="KW-1133">Transmembrane helix</keyword>
<feature type="binding site" description="axial binding residue" evidence="11">
    <location>
        <position position="461"/>
    </location>
    <ligand>
        <name>heme</name>
        <dbReference type="ChEBI" id="CHEBI:30413"/>
    </ligand>
    <ligandPart>
        <name>Fe</name>
        <dbReference type="ChEBI" id="CHEBI:18248"/>
    </ligandPart>
</feature>
<dbReference type="AlphaFoldDB" id="A0AAV1C158"/>
<evidence type="ECO:0000256" key="1">
    <source>
        <dbReference type="ARBA" id="ARBA00004370"/>
    </source>
</evidence>
<dbReference type="InterPro" id="IPR001128">
    <property type="entry name" value="Cyt_P450"/>
</dbReference>
<evidence type="ECO:0000256" key="8">
    <source>
        <dbReference type="ARBA" id="ARBA00023004"/>
    </source>
</evidence>
<dbReference type="FunFam" id="1.10.630.10:FF:000029">
    <property type="entry name" value="Cytochrome P450 734A1"/>
    <property type="match status" value="1"/>
</dbReference>
<keyword evidence="8 11" id="KW-0408">Iron</keyword>
<keyword evidence="7 12" id="KW-0560">Oxidoreductase</keyword>
<keyword evidence="10" id="KW-0472">Membrane</keyword>
<evidence type="ECO:0000256" key="10">
    <source>
        <dbReference type="ARBA" id="ARBA00023136"/>
    </source>
</evidence>
<keyword evidence="4" id="KW-0812">Transmembrane</keyword>
<protein>
    <submittedName>
        <fullName evidence="13">OLC1v1023645C2</fullName>
    </submittedName>
</protein>
<dbReference type="InterPro" id="IPR017972">
    <property type="entry name" value="Cyt_P450_CS"/>
</dbReference>
<evidence type="ECO:0000256" key="2">
    <source>
        <dbReference type="ARBA" id="ARBA00010617"/>
    </source>
</evidence>
<evidence type="ECO:0000313" key="13">
    <source>
        <dbReference type="EMBL" id="CAI9089137.1"/>
    </source>
</evidence>
<keyword evidence="3 11" id="KW-0349">Heme</keyword>
<comment type="cofactor">
    <cofactor evidence="11">
        <name>heme</name>
        <dbReference type="ChEBI" id="CHEBI:30413"/>
    </cofactor>
</comment>
<dbReference type="PRINTS" id="PR00463">
    <property type="entry name" value="EP450I"/>
</dbReference>
<dbReference type="GO" id="GO:0009753">
    <property type="term" value="P:response to jasmonic acid"/>
    <property type="evidence" value="ECO:0007669"/>
    <property type="project" value="UniProtKB-ARBA"/>
</dbReference>
<keyword evidence="5 11" id="KW-0479">Metal-binding</keyword>
<dbReference type="GO" id="GO:0016705">
    <property type="term" value="F:oxidoreductase activity, acting on paired donors, with incorporation or reduction of molecular oxygen"/>
    <property type="evidence" value="ECO:0007669"/>
    <property type="project" value="InterPro"/>
</dbReference>
<evidence type="ECO:0000256" key="3">
    <source>
        <dbReference type="ARBA" id="ARBA00022617"/>
    </source>
</evidence>
<keyword evidence="9 12" id="KW-0503">Monooxygenase</keyword>
<dbReference type="CDD" id="cd20642">
    <property type="entry name" value="CYP72"/>
    <property type="match status" value="1"/>
</dbReference>
<dbReference type="InterPro" id="IPR036396">
    <property type="entry name" value="Cyt_P450_sf"/>
</dbReference>
<dbReference type="EMBL" id="OX459118">
    <property type="protein sequence ID" value="CAI9089137.1"/>
    <property type="molecule type" value="Genomic_DNA"/>
</dbReference>
<dbReference type="SUPFAM" id="SSF48264">
    <property type="entry name" value="Cytochrome P450"/>
    <property type="match status" value="1"/>
</dbReference>
<dbReference type="PANTHER" id="PTHR24282">
    <property type="entry name" value="CYTOCHROME P450 FAMILY MEMBER"/>
    <property type="match status" value="1"/>
</dbReference>
<comment type="similarity">
    <text evidence="2 12">Belongs to the cytochrome P450 family.</text>
</comment>
<dbReference type="PANTHER" id="PTHR24282:SF273">
    <property type="entry name" value="CYTOCHROME P450 CYP72A219-LIKE"/>
    <property type="match status" value="1"/>
</dbReference>
<dbReference type="GO" id="GO:0020037">
    <property type="term" value="F:heme binding"/>
    <property type="evidence" value="ECO:0007669"/>
    <property type="project" value="InterPro"/>
</dbReference>
<sequence length="513" mass="58622">MMNTLFSVFFLVAFLFYAWRVLNYFWLRPRKLEKILRAQGLVGSSYKPLLGDLKELQRVTEEAISKPINLSDDILPRVVPFEFHVTKKYGGNPFIWFGPIPRVIIKDPELMKEMLQKHMIVQKPAFNSLAKLLIEGVVTAEGDKWAKHRKIVIPAFNLEKIKLMLPAFQVCASEMVNKWEESLSPEGSYDLDVWPSLVTLTSDVISRTAFGSNYEEGRKIFELQEEQAKHIITIGLSLAIPGLRFLPTKRNRRMKEIARTVEELISNIIDKRVRAMEAGEPSKNDLLGILLDSNFQEIKEKGHKRFGLSTKDVVEECKLFYFAGQETTATLVVWSLVLLSQHPEWQSRAREEVFRVFGGTEINFDALNHLKVVTMILNETLRLYPSVAALSRTVIEDTRIGKYFLPAGTLFTLQIVQMHHDPEIWGDDVKEFKPERFSEGVANATKGQPAFFPFGSGPRICLGQNFSMTEAKLVMAMILQRFSFELSPSYTHAPYTVITVQPQHGAQLILRKL</sequence>
<gene>
    <name evidence="13" type="ORF">OLC1_LOCUS1541</name>
</gene>
<evidence type="ECO:0000313" key="14">
    <source>
        <dbReference type="Proteomes" id="UP001161247"/>
    </source>
</evidence>
<proteinExistence type="inferred from homology"/>
<name>A0AAV1C158_OLDCO</name>
<reference evidence="13" key="1">
    <citation type="submission" date="2023-03" db="EMBL/GenBank/DDBJ databases">
        <authorList>
            <person name="Julca I."/>
        </authorList>
    </citation>
    <scope>NUCLEOTIDE SEQUENCE</scope>
</reference>
<dbReference type="Pfam" id="PF00067">
    <property type="entry name" value="p450"/>
    <property type="match status" value="1"/>
</dbReference>
<keyword evidence="14" id="KW-1185">Reference proteome</keyword>
<dbReference type="InterPro" id="IPR002401">
    <property type="entry name" value="Cyt_P450_E_grp-I"/>
</dbReference>
<dbReference type="InterPro" id="IPR050665">
    <property type="entry name" value="Cytochrome_P450_Monooxygen"/>
</dbReference>
<evidence type="ECO:0000256" key="7">
    <source>
        <dbReference type="ARBA" id="ARBA00023002"/>
    </source>
</evidence>
<evidence type="ECO:0000256" key="5">
    <source>
        <dbReference type="ARBA" id="ARBA00022723"/>
    </source>
</evidence>
<evidence type="ECO:0000256" key="12">
    <source>
        <dbReference type="RuleBase" id="RU000461"/>
    </source>
</evidence>
<dbReference type="GO" id="GO:0005506">
    <property type="term" value="F:iron ion binding"/>
    <property type="evidence" value="ECO:0007669"/>
    <property type="project" value="InterPro"/>
</dbReference>
<evidence type="ECO:0000256" key="11">
    <source>
        <dbReference type="PIRSR" id="PIRSR602401-1"/>
    </source>
</evidence>
<evidence type="ECO:0000256" key="6">
    <source>
        <dbReference type="ARBA" id="ARBA00022989"/>
    </source>
</evidence>
<evidence type="ECO:0000256" key="4">
    <source>
        <dbReference type="ARBA" id="ARBA00022692"/>
    </source>
</evidence>
<dbReference type="GO" id="GO:0016020">
    <property type="term" value="C:membrane"/>
    <property type="evidence" value="ECO:0007669"/>
    <property type="project" value="UniProtKB-SubCell"/>
</dbReference>
<evidence type="ECO:0000256" key="9">
    <source>
        <dbReference type="ARBA" id="ARBA00023033"/>
    </source>
</evidence>